<dbReference type="OrthoDB" id="9815437at2"/>
<reference evidence="1 2" key="1">
    <citation type="submission" date="2019-04" db="EMBL/GenBank/DDBJ databases">
        <authorList>
            <person name="Feng G."/>
            <person name="Zhu H."/>
        </authorList>
    </citation>
    <scope>NUCLEOTIDE SEQUENCE [LARGE SCALE GENOMIC DNA]</scope>
    <source>
        <strain evidence="1 2">6HR-1</strain>
    </source>
</reference>
<name>A0A4Z0NMU7_9HYPH</name>
<dbReference type="AlphaFoldDB" id="A0A4Z0NMU7"/>
<sequence length="79" mass="8970">MTREDLVPIVEAAVHHYGGKANLIQVAKFIWDNHEGSLRSAGDFFYKWQYEARWAANELRQQGVLKPTTISGRGILELA</sequence>
<protein>
    <recommendedName>
        <fullName evidence="3">Restriction system protein Mrr-like N-terminal domain-containing protein</fullName>
    </recommendedName>
</protein>
<evidence type="ECO:0000313" key="2">
    <source>
        <dbReference type="Proteomes" id="UP000297535"/>
    </source>
</evidence>
<organism evidence="1 2">
    <name type="scientific">Methylobacterium nonmethylotrophicum</name>
    <dbReference type="NCBI Taxonomy" id="1141884"/>
    <lineage>
        <taxon>Bacteria</taxon>
        <taxon>Pseudomonadati</taxon>
        <taxon>Pseudomonadota</taxon>
        <taxon>Alphaproteobacteria</taxon>
        <taxon>Hyphomicrobiales</taxon>
        <taxon>Methylobacteriaceae</taxon>
        <taxon>Methylobacterium</taxon>
    </lineage>
</organism>
<dbReference type="EMBL" id="SRLB01000012">
    <property type="protein sequence ID" value="TGD97975.1"/>
    <property type="molecule type" value="Genomic_DNA"/>
</dbReference>
<dbReference type="Proteomes" id="UP000297535">
    <property type="component" value="Unassembled WGS sequence"/>
</dbReference>
<dbReference type="RefSeq" id="WP_135416325.1">
    <property type="nucleotide sequence ID" value="NZ_SRLB01000012.1"/>
</dbReference>
<proteinExistence type="predicted"/>
<comment type="caution">
    <text evidence="1">The sequence shown here is derived from an EMBL/GenBank/DDBJ whole genome shotgun (WGS) entry which is preliminary data.</text>
</comment>
<evidence type="ECO:0000313" key="1">
    <source>
        <dbReference type="EMBL" id="TGD97975.1"/>
    </source>
</evidence>
<evidence type="ECO:0008006" key="3">
    <source>
        <dbReference type="Google" id="ProtNLM"/>
    </source>
</evidence>
<gene>
    <name evidence="1" type="ORF">EU555_17600</name>
</gene>
<accession>A0A4Z0NMU7</accession>
<keyword evidence="2" id="KW-1185">Reference proteome</keyword>